<gene>
    <name evidence="1" type="ORF">PL8927_720012</name>
</gene>
<protein>
    <submittedName>
        <fullName evidence="1">Uncharacterized protein</fullName>
    </submittedName>
</protein>
<dbReference type="EMBL" id="CZCU02000149">
    <property type="protein sequence ID" value="VXD21421.1"/>
    <property type="molecule type" value="Genomic_DNA"/>
</dbReference>
<dbReference type="AlphaFoldDB" id="A0A7Z9BSD2"/>
<sequence length="191" mass="21847">MLIVAYLFASSVSLEVAQFNILMVTKNIRAVTYVPPDYHKKLRQYMKRHNLTESAALVQMIKQFFDGEQPQLNSELRTEVEEIVQDQLKLLKGDIDLLKGQIALMQQLLDKKTSAESTRRAANSANNNHPRGLLRLTPKTEEELTRRLGVNTGNVAKEFDKGVEHFSHWSQQKDPSGIGWHRRGDGLYYPV</sequence>
<evidence type="ECO:0000313" key="2">
    <source>
        <dbReference type="Proteomes" id="UP000184550"/>
    </source>
</evidence>
<dbReference type="Proteomes" id="UP000184550">
    <property type="component" value="Unassembled WGS sequence"/>
</dbReference>
<keyword evidence="2" id="KW-1185">Reference proteome</keyword>
<reference evidence="1" key="1">
    <citation type="submission" date="2019-10" db="EMBL/GenBank/DDBJ databases">
        <authorList>
            <consortium name="Genoscope - CEA"/>
            <person name="William W."/>
        </authorList>
    </citation>
    <scope>NUCLEOTIDE SEQUENCE [LARGE SCALE GENOMIC DNA]</scope>
    <source>
        <strain evidence="1">BBR_PRJEB10992</strain>
    </source>
</reference>
<comment type="caution">
    <text evidence="1">The sequence shown here is derived from an EMBL/GenBank/DDBJ whole genome shotgun (WGS) entry which is preliminary data.</text>
</comment>
<name>A0A7Z9BSD2_9CYAN</name>
<evidence type="ECO:0000313" key="1">
    <source>
        <dbReference type="EMBL" id="VXD21421.1"/>
    </source>
</evidence>
<proteinExistence type="predicted"/>
<organism evidence="1 2">
    <name type="scientific">Planktothrix serta PCC 8927</name>
    <dbReference type="NCBI Taxonomy" id="671068"/>
    <lineage>
        <taxon>Bacteria</taxon>
        <taxon>Bacillati</taxon>
        <taxon>Cyanobacteriota</taxon>
        <taxon>Cyanophyceae</taxon>
        <taxon>Oscillatoriophycideae</taxon>
        <taxon>Oscillatoriales</taxon>
        <taxon>Microcoleaceae</taxon>
        <taxon>Planktothrix</taxon>
    </lineage>
</organism>
<accession>A0A7Z9BSD2</accession>